<feature type="domain" description="C2H2-type" evidence="10">
    <location>
        <begin position="539"/>
        <end position="567"/>
    </location>
</feature>
<comment type="caution">
    <text evidence="11">The sequence shown here is derived from an EMBL/GenBank/DDBJ whole genome shotgun (WGS) entry which is preliminary data.</text>
</comment>
<dbReference type="GO" id="GO:0045893">
    <property type="term" value="P:positive regulation of DNA-templated transcription"/>
    <property type="evidence" value="ECO:0007669"/>
    <property type="project" value="UniProtKB-ARBA"/>
</dbReference>
<evidence type="ECO:0000256" key="1">
    <source>
        <dbReference type="ARBA" id="ARBA00004123"/>
    </source>
</evidence>
<dbReference type="FunFam" id="3.30.160.60:FF:001117">
    <property type="entry name" value="Zinc finger and BTB domain containing 48"/>
    <property type="match status" value="1"/>
</dbReference>
<feature type="domain" description="C2H2-type" evidence="10">
    <location>
        <begin position="454"/>
        <end position="482"/>
    </location>
</feature>
<dbReference type="InterPro" id="IPR013087">
    <property type="entry name" value="Znf_C2H2_type"/>
</dbReference>
<dbReference type="FunFam" id="3.30.160.60:FF:000478">
    <property type="entry name" value="Zinc finger protein 133"/>
    <property type="match status" value="1"/>
</dbReference>
<dbReference type="FunFam" id="3.30.160.60:FF:000809">
    <property type="entry name" value="Zinc finger and BTB domain-containing 48"/>
    <property type="match status" value="1"/>
</dbReference>
<evidence type="ECO:0000256" key="4">
    <source>
        <dbReference type="ARBA" id="ARBA00022771"/>
    </source>
</evidence>
<keyword evidence="6" id="KW-0539">Nucleus</keyword>
<evidence type="ECO:0000313" key="12">
    <source>
        <dbReference type="Proteomes" id="UP000677803"/>
    </source>
</evidence>
<dbReference type="Gene3D" id="3.30.710.10">
    <property type="entry name" value="Potassium Channel Kv1.1, Chain A"/>
    <property type="match status" value="1"/>
</dbReference>
<dbReference type="SUPFAM" id="SSF57667">
    <property type="entry name" value="beta-beta-alpha zinc fingers"/>
    <property type="match status" value="6"/>
</dbReference>
<keyword evidence="5" id="KW-0862">Zinc</keyword>
<feature type="domain" description="C2H2-type" evidence="10">
    <location>
        <begin position="396"/>
        <end position="424"/>
    </location>
</feature>
<evidence type="ECO:0000256" key="2">
    <source>
        <dbReference type="ARBA" id="ARBA00022723"/>
    </source>
</evidence>
<keyword evidence="3" id="KW-0677">Repeat</keyword>
<dbReference type="PANTHER" id="PTHR24390">
    <property type="entry name" value="ZINC FINGER PROTEIN"/>
    <property type="match status" value="1"/>
</dbReference>
<dbReference type="PANTHER" id="PTHR24390:SF139">
    <property type="entry name" value="TELOMERE ZINC FINGER-ASSOCIATED PROTEIN"/>
    <property type="match status" value="1"/>
</dbReference>
<name>A0A8S4BZL9_9TELE</name>
<dbReference type="Pfam" id="PF00096">
    <property type="entry name" value="zf-C2H2"/>
    <property type="match status" value="6"/>
</dbReference>
<dbReference type="EMBL" id="CAJRST010041110">
    <property type="protein sequence ID" value="CAG6021890.1"/>
    <property type="molecule type" value="Genomic_DNA"/>
</dbReference>
<feature type="domain" description="BTB" evidence="9">
    <location>
        <begin position="52"/>
        <end position="115"/>
    </location>
</feature>
<dbReference type="OrthoDB" id="3156061at2759"/>
<feature type="domain" description="C2H2-type" evidence="10">
    <location>
        <begin position="368"/>
        <end position="395"/>
    </location>
</feature>
<keyword evidence="2" id="KW-0479">Metal-binding</keyword>
<proteinExistence type="predicted"/>
<feature type="domain" description="C2H2-type" evidence="10">
    <location>
        <begin position="483"/>
        <end position="510"/>
    </location>
</feature>
<dbReference type="Pfam" id="PF00651">
    <property type="entry name" value="BTB"/>
    <property type="match status" value="1"/>
</dbReference>
<dbReference type="SMART" id="SM00355">
    <property type="entry name" value="ZnF_C2H2"/>
    <property type="match status" value="11"/>
</dbReference>
<dbReference type="GO" id="GO:0006357">
    <property type="term" value="P:regulation of transcription by RNA polymerase II"/>
    <property type="evidence" value="ECO:0007669"/>
    <property type="project" value="TreeGrafter"/>
</dbReference>
<dbReference type="Proteomes" id="UP000677803">
    <property type="component" value="Unassembled WGS sequence"/>
</dbReference>
<dbReference type="SUPFAM" id="SSF54695">
    <property type="entry name" value="POZ domain"/>
    <property type="match status" value="1"/>
</dbReference>
<sequence>MHTSPIEAYFTKGASLKLTSDLSPEVMAAVAGGHARRVLSSLNQQRAAGRFCDAVLDVGDGAPRLAHRCLLACFSELFGRSGAAPEPDLDLQGCPGAGLELLLNFVYTGELKLDADNLDTVQRAASSLRVPEALALCQRFRDKSAPPLVSKGKRGRPRKCASDEKPLKEESSAPAAEDESGLDAVATTTRSGRVVKGPRRLLAADGSPATNGKRAPLTKAAEDGLNPDRPAAETEVDTLDNGVLQASGDSAAEEGDEGPDGEDAAGDTDDEYLPPAESSSPAPSAPATVPSKANKRPRNDGAADDPNKDSVQCPTCHKSFKSKYYLKVHNRRHTGERPFGCLKCGKRYFRKENLFLHETRDCARVQTYTCRTCSEAFGTKEELRLHMVSHTGEMPHKCSTCSEQFMYKKNLTMHMMKVHCHPKPHACPLCPKTFLTRTEMRVHEAAKHRGEKPFVCEECGHRASSRNGLQMHIKAIHRNERPFVCNVCGHAFSQKNNLNMHLRVHSGERPFQCHLCGKTFRTQASLDKHQRTHTGERPFGCDVCEQRFTEKGALLRHKASKHEEGRPHCCHICGKTFKAKEQLRVHLRRHRGTRNFECIDCGYKFTRQAHLRRHMQIHKRTENYNPRQRKLRNIVVQDVDDGGGAEDEGAKPASPASGTVSPASGCVMRVAIQPAGAGTEEGAETFSVPEELQQTELVGEAYQSTIDME</sequence>
<feature type="region of interest" description="Disordered" evidence="8">
    <location>
        <begin position="639"/>
        <end position="662"/>
    </location>
</feature>
<dbReference type="AlphaFoldDB" id="A0A8S4BZL9"/>
<evidence type="ECO:0000259" key="10">
    <source>
        <dbReference type="PROSITE" id="PS50157"/>
    </source>
</evidence>
<evidence type="ECO:0000259" key="9">
    <source>
        <dbReference type="PROSITE" id="PS50097"/>
    </source>
</evidence>
<keyword evidence="12" id="KW-1185">Reference proteome</keyword>
<accession>A0A8S4BZL9</accession>
<evidence type="ECO:0000256" key="7">
    <source>
        <dbReference type="PROSITE-ProRule" id="PRU00042"/>
    </source>
</evidence>
<dbReference type="PROSITE" id="PS50097">
    <property type="entry name" value="BTB"/>
    <property type="match status" value="1"/>
</dbReference>
<feature type="compositionally biased region" description="Basic and acidic residues" evidence="8">
    <location>
        <begin position="297"/>
        <end position="308"/>
    </location>
</feature>
<dbReference type="GO" id="GO:0005634">
    <property type="term" value="C:nucleus"/>
    <property type="evidence" value="ECO:0007669"/>
    <property type="project" value="UniProtKB-SubCell"/>
</dbReference>
<dbReference type="Gene3D" id="3.30.160.60">
    <property type="entry name" value="Classic Zinc Finger"/>
    <property type="match status" value="10"/>
</dbReference>
<dbReference type="InterPro" id="IPR000210">
    <property type="entry name" value="BTB/POZ_dom"/>
</dbReference>
<feature type="compositionally biased region" description="Basic and acidic residues" evidence="8">
    <location>
        <begin position="160"/>
        <end position="171"/>
    </location>
</feature>
<dbReference type="Pfam" id="PF13912">
    <property type="entry name" value="zf-C2H2_6"/>
    <property type="match status" value="1"/>
</dbReference>
<dbReference type="GO" id="GO:0000978">
    <property type="term" value="F:RNA polymerase II cis-regulatory region sequence-specific DNA binding"/>
    <property type="evidence" value="ECO:0007669"/>
    <property type="project" value="TreeGrafter"/>
</dbReference>
<feature type="domain" description="C2H2-type" evidence="10">
    <location>
        <begin position="568"/>
        <end position="595"/>
    </location>
</feature>
<comment type="subcellular location">
    <subcellularLocation>
        <location evidence="1">Nucleus</location>
    </subcellularLocation>
</comment>
<reference evidence="11" key="1">
    <citation type="submission" date="2021-05" db="EMBL/GenBank/DDBJ databases">
        <authorList>
            <person name="Tigano A."/>
        </authorList>
    </citation>
    <scope>NUCLEOTIDE SEQUENCE</scope>
</reference>
<evidence type="ECO:0000313" key="11">
    <source>
        <dbReference type="EMBL" id="CAG6021890.1"/>
    </source>
</evidence>
<feature type="region of interest" description="Disordered" evidence="8">
    <location>
        <begin position="146"/>
        <end position="314"/>
    </location>
</feature>
<dbReference type="InterPro" id="IPR036236">
    <property type="entry name" value="Znf_C2H2_sf"/>
</dbReference>
<dbReference type="FunFam" id="3.30.160.60:FF:000446">
    <property type="entry name" value="Zinc finger protein"/>
    <property type="match status" value="1"/>
</dbReference>
<dbReference type="SMART" id="SM00225">
    <property type="entry name" value="BTB"/>
    <property type="match status" value="1"/>
</dbReference>
<keyword evidence="4 7" id="KW-0863">Zinc-finger</keyword>
<dbReference type="FunFam" id="3.30.160.60:FF:000100">
    <property type="entry name" value="Zinc finger 45-like"/>
    <property type="match status" value="1"/>
</dbReference>
<organism evidence="11 12">
    <name type="scientific">Menidia menidia</name>
    <name type="common">Atlantic silverside</name>
    <dbReference type="NCBI Taxonomy" id="238744"/>
    <lineage>
        <taxon>Eukaryota</taxon>
        <taxon>Metazoa</taxon>
        <taxon>Chordata</taxon>
        <taxon>Craniata</taxon>
        <taxon>Vertebrata</taxon>
        <taxon>Euteleostomi</taxon>
        <taxon>Actinopterygii</taxon>
        <taxon>Neopterygii</taxon>
        <taxon>Teleostei</taxon>
        <taxon>Neoteleostei</taxon>
        <taxon>Acanthomorphata</taxon>
        <taxon>Ovalentaria</taxon>
        <taxon>Atherinomorphae</taxon>
        <taxon>Atheriniformes</taxon>
        <taxon>Atherinopsidae</taxon>
        <taxon>Menidiinae</taxon>
        <taxon>Menidia</taxon>
    </lineage>
</organism>
<gene>
    <name evidence="11" type="ORF">MMEN_LOCUS22079</name>
</gene>
<dbReference type="InterPro" id="IPR011333">
    <property type="entry name" value="SKP1/BTB/POZ_sf"/>
</dbReference>
<dbReference type="GO" id="GO:0003700">
    <property type="term" value="F:DNA-binding transcription factor activity"/>
    <property type="evidence" value="ECO:0007669"/>
    <property type="project" value="TreeGrafter"/>
</dbReference>
<protein>
    <submittedName>
        <fullName evidence="11">(Atlantic silverside) hypothetical protein</fullName>
    </submittedName>
</protein>
<dbReference type="GO" id="GO:0008270">
    <property type="term" value="F:zinc ion binding"/>
    <property type="evidence" value="ECO:0007669"/>
    <property type="project" value="UniProtKB-KW"/>
</dbReference>
<feature type="compositionally biased region" description="Acidic residues" evidence="8">
    <location>
        <begin position="251"/>
        <end position="272"/>
    </location>
</feature>
<feature type="domain" description="C2H2-type" evidence="10">
    <location>
        <begin position="596"/>
        <end position="623"/>
    </location>
</feature>
<feature type="domain" description="C2H2-type" evidence="10">
    <location>
        <begin position="511"/>
        <end position="538"/>
    </location>
</feature>
<feature type="domain" description="C2H2-type" evidence="10">
    <location>
        <begin position="311"/>
        <end position="338"/>
    </location>
</feature>
<dbReference type="PROSITE" id="PS50157">
    <property type="entry name" value="ZINC_FINGER_C2H2_2"/>
    <property type="match status" value="10"/>
</dbReference>
<dbReference type="FunFam" id="3.30.160.60:FF:001732">
    <property type="entry name" value="Zgc:162936"/>
    <property type="match status" value="1"/>
</dbReference>
<evidence type="ECO:0000256" key="8">
    <source>
        <dbReference type="SAM" id="MobiDB-lite"/>
    </source>
</evidence>
<evidence type="ECO:0000256" key="5">
    <source>
        <dbReference type="ARBA" id="ARBA00022833"/>
    </source>
</evidence>
<dbReference type="PROSITE" id="PS00028">
    <property type="entry name" value="ZINC_FINGER_C2H2_1"/>
    <property type="match status" value="9"/>
</dbReference>
<dbReference type="FunFam" id="3.30.160.60:FF:002731">
    <property type="entry name" value="Zinc finger and BTB domain containing 48"/>
    <property type="match status" value="1"/>
</dbReference>
<feature type="domain" description="C2H2-type" evidence="10">
    <location>
        <begin position="425"/>
        <end position="453"/>
    </location>
</feature>
<dbReference type="GO" id="GO:0005694">
    <property type="term" value="C:chromosome"/>
    <property type="evidence" value="ECO:0007669"/>
    <property type="project" value="UniProtKB-ARBA"/>
</dbReference>
<feature type="compositionally biased region" description="Low complexity" evidence="8">
    <location>
        <begin position="274"/>
        <end position="292"/>
    </location>
</feature>
<evidence type="ECO:0000256" key="3">
    <source>
        <dbReference type="ARBA" id="ARBA00022737"/>
    </source>
</evidence>
<evidence type="ECO:0000256" key="6">
    <source>
        <dbReference type="ARBA" id="ARBA00023242"/>
    </source>
</evidence>